<evidence type="ECO:0000256" key="1">
    <source>
        <dbReference type="ARBA" id="ARBA00022729"/>
    </source>
</evidence>
<dbReference type="Pfam" id="PF00497">
    <property type="entry name" value="SBP_bac_3"/>
    <property type="match status" value="1"/>
</dbReference>
<organism evidence="4 5">
    <name type="scientific">Deinococcus psychrotolerans</name>
    <dbReference type="NCBI Taxonomy" id="2489213"/>
    <lineage>
        <taxon>Bacteria</taxon>
        <taxon>Thermotogati</taxon>
        <taxon>Deinococcota</taxon>
        <taxon>Deinococci</taxon>
        <taxon>Deinococcales</taxon>
        <taxon>Deinococcaceae</taxon>
        <taxon>Deinococcus</taxon>
    </lineage>
</organism>
<evidence type="ECO:0000259" key="3">
    <source>
        <dbReference type="SMART" id="SM00062"/>
    </source>
</evidence>
<accession>A0A3G8YF86</accession>
<evidence type="ECO:0000313" key="4">
    <source>
        <dbReference type="EMBL" id="AZI42837.1"/>
    </source>
</evidence>
<dbReference type="SUPFAM" id="SSF53850">
    <property type="entry name" value="Periplasmic binding protein-like II"/>
    <property type="match status" value="1"/>
</dbReference>
<dbReference type="RefSeq" id="WP_124870193.1">
    <property type="nucleotide sequence ID" value="NZ_CP034183.1"/>
</dbReference>
<dbReference type="SMART" id="SM00062">
    <property type="entry name" value="PBPb"/>
    <property type="match status" value="1"/>
</dbReference>
<dbReference type="InterPro" id="IPR001638">
    <property type="entry name" value="Solute-binding_3/MltF_N"/>
</dbReference>
<gene>
    <name evidence="4" type="ORF">EHF33_08805</name>
</gene>
<keyword evidence="1 2" id="KW-0732">Signal</keyword>
<proteinExistence type="predicted"/>
<dbReference type="KEGG" id="dph:EHF33_08805"/>
<dbReference type="PANTHER" id="PTHR35936:SF19">
    <property type="entry name" value="AMINO-ACID-BINDING PROTEIN YXEM-RELATED"/>
    <property type="match status" value="1"/>
</dbReference>
<evidence type="ECO:0000313" key="5">
    <source>
        <dbReference type="Proteomes" id="UP000276417"/>
    </source>
</evidence>
<dbReference type="EMBL" id="CP034183">
    <property type="protein sequence ID" value="AZI42837.1"/>
    <property type="molecule type" value="Genomic_DNA"/>
</dbReference>
<reference evidence="4 5" key="1">
    <citation type="submission" date="2018-11" db="EMBL/GenBank/DDBJ databases">
        <title>Deinococcus shelandsis sp. nov., isolated from South Shetland Islands soil of Antarctica.</title>
        <authorList>
            <person name="Tian J."/>
        </authorList>
    </citation>
    <scope>NUCLEOTIDE SEQUENCE [LARGE SCALE GENOMIC DNA]</scope>
    <source>
        <strain evidence="4 5">S14-83T</strain>
    </source>
</reference>
<dbReference type="Proteomes" id="UP000276417">
    <property type="component" value="Chromosome 1"/>
</dbReference>
<protein>
    <submittedName>
        <fullName evidence="4">Amino acid ABC transporter substrate-binding protein</fullName>
    </submittedName>
</protein>
<dbReference type="Gene3D" id="3.40.190.10">
    <property type="entry name" value="Periplasmic binding protein-like II"/>
    <property type="match status" value="2"/>
</dbReference>
<feature type="chain" id="PRO_5018244596" evidence="2">
    <location>
        <begin position="27"/>
        <end position="266"/>
    </location>
</feature>
<feature type="domain" description="Solute-binding protein family 3/N-terminal" evidence="3">
    <location>
        <begin position="37"/>
        <end position="261"/>
    </location>
</feature>
<dbReference type="AlphaFoldDB" id="A0A3G8YF86"/>
<dbReference type="PANTHER" id="PTHR35936">
    <property type="entry name" value="MEMBRANE-BOUND LYTIC MUREIN TRANSGLYCOSYLASE F"/>
    <property type="match status" value="1"/>
</dbReference>
<dbReference type="OrthoDB" id="368476at2"/>
<feature type="signal peptide" evidence="2">
    <location>
        <begin position="1"/>
        <end position="26"/>
    </location>
</feature>
<evidence type="ECO:0000256" key="2">
    <source>
        <dbReference type="SAM" id="SignalP"/>
    </source>
</evidence>
<name>A0A3G8YF86_9DEIO</name>
<sequence length="266" mass="28684">MLRFRIHLAHLALLGSIIGLASPVQAAGLANIQGKGQFKLAFSTAQPPLINQNGAAFEGFATELLSIIGKQMKVSTITWRKVGTPEALMQGLRSGNYDAVIDSQLPQPLSDVTLSKPLACTGGVILARPGGPTYDNELKGKRVAVVTGSSYFYYVRNLPFEKQVNVFNDDDQALLAFLTGKMDALVMDRYAALKMFKAAGAKVIQVSPLLWSQDITLVMNRSSGTELSANNEVLGPVNIALKKMLADGSYTALSKKYFGQDVRCVL</sequence>
<keyword evidence="5" id="KW-1185">Reference proteome</keyword>